<sequence length="292" mass="33289">MNKQIEPLNVASWVACAPAEQQGFREAVHIVLSAIGGSVALRTQMVMKGGMLMALRYNSTRFTRDADFSTTQLYQQGKEKELTEELEIQIQYFNQVLSYNTHCTIQTASMSPPGPNRTHPTLKLTIGYAAPSNPAAMRRLFAKQSSKILEIDFSYNEAVLDIEMLRLSDAEELHVYSLANLMAEKYRSLLQQPLRRRNRYQDVYDLYFLIRKVALSSLQEQAHLLECIKATCNSKNIAAQRNSLNNPDVQRMAAEGYITLENDLSEKLPDFESAYGMVSEFYKNLPWHESEN</sequence>
<keyword evidence="1" id="KW-0808">Transferase</keyword>
<name>A0ABT1XFR5_9BURK</name>
<dbReference type="RefSeq" id="WP_257511371.1">
    <property type="nucleotide sequence ID" value="NZ_JANKHG010000016.1"/>
</dbReference>
<evidence type="ECO:0000313" key="2">
    <source>
        <dbReference type="Proteomes" id="UP001165267"/>
    </source>
</evidence>
<protein>
    <submittedName>
        <fullName evidence="1">Nucleotidyl transferase AbiEii/AbiGii toxin family protein</fullName>
    </submittedName>
</protein>
<reference evidence="1" key="1">
    <citation type="submission" date="2022-07" db="EMBL/GenBank/DDBJ databases">
        <authorList>
            <person name="Xamxidin M."/>
        </authorList>
    </citation>
    <scope>NUCLEOTIDE SEQUENCE</scope>
    <source>
        <strain evidence="1">YS8-69</strain>
    </source>
</reference>
<accession>A0ABT1XFR5</accession>
<keyword evidence="2" id="KW-1185">Reference proteome</keyword>
<proteinExistence type="predicted"/>
<dbReference type="InterPro" id="IPR014942">
    <property type="entry name" value="AbiEii"/>
</dbReference>
<dbReference type="Gene3D" id="3.10.450.620">
    <property type="entry name" value="JHP933, nucleotidyltransferase-like core domain"/>
    <property type="match status" value="1"/>
</dbReference>
<comment type="caution">
    <text evidence="1">The sequence shown here is derived from an EMBL/GenBank/DDBJ whole genome shotgun (WGS) entry which is preliminary data.</text>
</comment>
<evidence type="ECO:0000313" key="1">
    <source>
        <dbReference type="EMBL" id="MCR2746126.1"/>
    </source>
</evidence>
<dbReference type="Pfam" id="PF08843">
    <property type="entry name" value="AbiEii"/>
    <property type="match status" value="1"/>
</dbReference>
<dbReference type="GO" id="GO:0016740">
    <property type="term" value="F:transferase activity"/>
    <property type="evidence" value="ECO:0007669"/>
    <property type="project" value="UniProtKB-KW"/>
</dbReference>
<dbReference type="Proteomes" id="UP001165267">
    <property type="component" value="Unassembled WGS sequence"/>
</dbReference>
<gene>
    <name evidence="1" type="ORF">NSP04_05660</name>
</gene>
<dbReference type="EMBL" id="JANKHG010000016">
    <property type="protein sequence ID" value="MCR2746126.1"/>
    <property type="molecule type" value="Genomic_DNA"/>
</dbReference>
<organism evidence="1 2">
    <name type="scientific">Limnobacter parvus</name>
    <dbReference type="NCBI Taxonomy" id="2939690"/>
    <lineage>
        <taxon>Bacteria</taxon>
        <taxon>Pseudomonadati</taxon>
        <taxon>Pseudomonadota</taxon>
        <taxon>Betaproteobacteria</taxon>
        <taxon>Burkholderiales</taxon>
        <taxon>Burkholderiaceae</taxon>
        <taxon>Limnobacter</taxon>
    </lineage>
</organism>